<dbReference type="EMBL" id="JX904156">
    <property type="protein sequence ID" value="AGA18271.1"/>
    <property type="molecule type" value="Genomic_DNA"/>
</dbReference>
<organism evidence="1">
    <name type="scientific">uncultured marine virus</name>
    <dbReference type="NCBI Taxonomy" id="186617"/>
    <lineage>
        <taxon>Viruses</taxon>
        <taxon>environmental samples</taxon>
    </lineage>
</organism>
<evidence type="ECO:0000313" key="1">
    <source>
        <dbReference type="EMBL" id="AGA18271.1"/>
    </source>
</evidence>
<protein>
    <submittedName>
        <fullName evidence="1">Uncharacterized protein</fullName>
    </submittedName>
</protein>
<sequence length="167" mass="17495">MALKRTSEPFIISTSVSESAANTFTQSEVAVNLNPLDQEVLLILAVDIDAFAPDVVPGTNTAQTVSVSTSSQTAVLGIDASACIASQRIDVKTDGVNHVVFDRLLNAGPESSLIDYVSILATNNFFLQTQGINNAGAKGGSVRMWCVRAKADSSTYAALVNSELLSA</sequence>
<reference evidence="1" key="1">
    <citation type="journal article" date="2013" name="ISME J.">
        <title>Previously unknown and highly divergent ssDNA viruses populate the oceans.</title>
        <authorList>
            <person name="Labonte J.M."/>
            <person name="Suttle C.A."/>
        </authorList>
    </citation>
    <scope>NUCLEOTIDE SEQUENCE</scope>
</reference>
<accession>S4TE25</accession>
<proteinExistence type="predicted"/>
<name>S4TE25_9VIRU</name>